<feature type="compositionally biased region" description="Low complexity" evidence="1">
    <location>
        <begin position="296"/>
        <end position="309"/>
    </location>
</feature>
<proteinExistence type="predicted"/>
<evidence type="ECO:0000256" key="1">
    <source>
        <dbReference type="SAM" id="MobiDB-lite"/>
    </source>
</evidence>
<feature type="region of interest" description="Disordered" evidence="1">
    <location>
        <begin position="343"/>
        <end position="505"/>
    </location>
</feature>
<feature type="compositionally biased region" description="Low complexity" evidence="1">
    <location>
        <begin position="493"/>
        <end position="502"/>
    </location>
</feature>
<dbReference type="RefSeq" id="XP_046018310.1">
    <property type="nucleotide sequence ID" value="XM_046152235.1"/>
</dbReference>
<comment type="caution">
    <text evidence="2">The sequence shown here is derived from an EMBL/GenBank/DDBJ whole genome shotgun (WGS) entry which is preliminary data.</text>
</comment>
<gene>
    <name evidence="2" type="ORF">B0I36DRAFT_310283</name>
</gene>
<dbReference type="EMBL" id="JAGTJQ010000001">
    <property type="protein sequence ID" value="KAH7040255.1"/>
    <property type="molecule type" value="Genomic_DNA"/>
</dbReference>
<feature type="compositionally biased region" description="Basic residues" evidence="1">
    <location>
        <begin position="366"/>
        <end position="376"/>
    </location>
</feature>
<feature type="region of interest" description="Disordered" evidence="1">
    <location>
        <begin position="278"/>
        <end position="313"/>
    </location>
</feature>
<organism evidence="2 3">
    <name type="scientific">Microdochium trichocladiopsis</name>
    <dbReference type="NCBI Taxonomy" id="1682393"/>
    <lineage>
        <taxon>Eukaryota</taxon>
        <taxon>Fungi</taxon>
        <taxon>Dikarya</taxon>
        <taxon>Ascomycota</taxon>
        <taxon>Pezizomycotina</taxon>
        <taxon>Sordariomycetes</taxon>
        <taxon>Xylariomycetidae</taxon>
        <taxon>Xylariales</taxon>
        <taxon>Microdochiaceae</taxon>
        <taxon>Microdochium</taxon>
    </lineage>
</organism>
<accession>A0A9P8YJN1</accession>
<feature type="region of interest" description="Disordered" evidence="1">
    <location>
        <begin position="140"/>
        <end position="224"/>
    </location>
</feature>
<sequence>MSWEYAQPYPQSEPSQTQPVCRHDFFETHGSASFASQLPSHQRPLTPQSFHSHVEYASYPLRGPFDRNGQSPLSTTIPLLDPDHTRVPSSYPPLPDHGVSSQPDNLLPVTMLAQRFSHQAHAPNFDPRVISTHGWIRGSNESGHHGAAPEYLSNQHQNPRQRWIRDVNRPPSVPLRQQVTTASKHVGSSSLISTQSQMPSALSSTSRGCTQHHGGTNESTQQNHQSDIAATSAAADVGSYTRFLNATIPPRSLPFGTTKKASVLETGTLAVALEVTKQTQGTKSSARAKPAKQTMAAKAASSKEQASAANTTNHQYSIAHEKVNGSRASVMVLVDEIPGSPAKVKAVAENKRKRPSTAQNPSRAPPAKKTKAKPQKQSRENVSVGTQPLSGIVMSLRSQNPSEGTRPSPSGLVPVSSTAKGHEVDNATITGSTAKAALTTSPIEPHEAVKARPSRRRQPTAKKALEASANSDLAVEIPKDKPKQARARKSRPPRATAQQPAPERLQALNITSTISHDHAAQARESNLADTANSQAVGARLPTITAQSSQTADAPRSTTPELLSLMSDMETLVNEDPFEEPSFLGALMSLQQVQSILLERLQPGDVSRLTSSAGCKYLLSCRL</sequence>
<dbReference type="AlphaFoldDB" id="A0A9P8YJN1"/>
<name>A0A9P8YJN1_9PEZI</name>
<feature type="compositionally biased region" description="Polar residues" evidence="1">
    <location>
        <begin position="396"/>
        <end position="408"/>
    </location>
</feature>
<evidence type="ECO:0000313" key="3">
    <source>
        <dbReference type="Proteomes" id="UP000756346"/>
    </source>
</evidence>
<feature type="compositionally biased region" description="Polar residues" evidence="1">
    <location>
        <begin position="427"/>
        <end position="442"/>
    </location>
</feature>
<feature type="compositionally biased region" description="Polar residues" evidence="1">
    <location>
        <begin position="175"/>
        <end position="224"/>
    </location>
</feature>
<evidence type="ECO:0000313" key="2">
    <source>
        <dbReference type="EMBL" id="KAH7040255.1"/>
    </source>
</evidence>
<feature type="compositionally biased region" description="Polar residues" evidence="1">
    <location>
        <begin position="380"/>
        <end position="389"/>
    </location>
</feature>
<dbReference type="GeneID" id="70181781"/>
<protein>
    <submittedName>
        <fullName evidence="2">Uncharacterized protein</fullName>
    </submittedName>
</protein>
<reference evidence="2" key="1">
    <citation type="journal article" date="2021" name="Nat. Commun.">
        <title>Genetic determinants of endophytism in the Arabidopsis root mycobiome.</title>
        <authorList>
            <person name="Mesny F."/>
            <person name="Miyauchi S."/>
            <person name="Thiergart T."/>
            <person name="Pickel B."/>
            <person name="Atanasova L."/>
            <person name="Karlsson M."/>
            <person name="Huettel B."/>
            <person name="Barry K.W."/>
            <person name="Haridas S."/>
            <person name="Chen C."/>
            <person name="Bauer D."/>
            <person name="Andreopoulos W."/>
            <person name="Pangilinan J."/>
            <person name="LaButti K."/>
            <person name="Riley R."/>
            <person name="Lipzen A."/>
            <person name="Clum A."/>
            <person name="Drula E."/>
            <person name="Henrissat B."/>
            <person name="Kohler A."/>
            <person name="Grigoriev I.V."/>
            <person name="Martin F.M."/>
            <person name="Hacquard S."/>
        </authorList>
    </citation>
    <scope>NUCLEOTIDE SEQUENCE</scope>
    <source>
        <strain evidence="2">MPI-CAGE-CH-0230</strain>
    </source>
</reference>
<dbReference type="Proteomes" id="UP000756346">
    <property type="component" value="Unassembled WGS sequence"/>
</dbReference>
<keyword evidence="3" id="KW-1185">Reference proteome</keyword>